<organism evidence="1 2">
    <name type="scientific">Araneus ventricosus</name>
    <name type="common">Orbweaver spider</name>
    <name type="synonym">Epeira ventricosa</name>
    <dbReference type="NCBI Taxonomy" id="182803"/>
    <lineage>
        <taxon>Eukaryota</taxon>
        <taxon>Metazoa</taxon>
        <taxon>Ecdysozoa</taxon>
        <taxon>Arthropoda</taxon>
        <taxon>Chelicerata</taxon>
        <taxon>Arachnida</taxon>
        <taxon>Araneae</taxon>
        <taxon>Araneomorphae</taxon>
        <taxon>Entelegynae</taxon>
        <taxon>Araneoidea</taxon>
        <taxon>Araneidae</taxon>
        <taxon>Araneus</taxon>
    </lineage>
</organism>
<evidence type="ECO:0000313" key="2">
    <source>
        <dbReference type="Proteomes" id="UP000499080"/>
    </source>
</evidence>
<dbReference type="GO" id="GO:0032259">
    <property type="term" value="P:methylation"/>
    <property type="evidence" value="ECO:0007669"/>
    <property type="project" value="UniProtKB-KW"/>
</dbReference>
<dbReference type="OrthoDB" id="616263at2759"/>
<name>A0A4Y2QSR4_ARAVE</name>
<dbReference type="PANTHER" id="PTHR46060:SF1">
    <property type="entry name" value="MARINER MOS1 TRANSPOSASE-LIKE PROTEIN"/>
    <property type="match status" value="1"/>
</dbReference>
<dbReference type="GO" id="GO:0008168">
    <property type="term" value="F:methyltransferase activity"/>
    <property type="evidence" value="ECO:0007669"/>
    <property type="project" value="UniProtKB-KW"/>
</dbReference>
<gene>
    <name evidence="1" type="primary">SETMAR_144</name>
    <name evidence="1" type="ORF">AVEN_161904_1</name>
</gene>
<keyword evidence="1" id="KW-0808">Transferase</keyword>
<sequence length="106" mass="12339">MLSNGFILLHDNARSHTANAVKTTLQQFRWETLEHPPYSPDLSPCDFHDFGPLKQAIRGLRFTTDDEVCDWVQAWIRQQPTSFFKDGIDRLVSQWDKCANSFGDYF</sequence>
<keyword evidence="2" id="KW-1185">Reference proteome</keyword>
<dbReference type="PANTHER" id="PTHR46060">
    <property type="entry name" value="MARINER MOS1 TRANSPOSASE-LIKE PROTEIN"/>
    <property type="match status" value="1"/>
</dbReference>
<evidence type="ECO:0000313" key="1">
    <source>
        <dbReference type="EMBL" id="GBN66296.1"/>
    </source>
</evidence>
<accession>A0A4Y2QSR4</accession>
<comment type="caution">
    <text evidence="1">The sequence shown here is derived from an EMBL/GenBank/DDBJ whole genome shotgun (WGS) entry which is preliminary data.</text>
</comment>
<dbReference type="Gene3D" id="3.30.420.10">
    <property type="entry name" value="Ribonuclease H-like superfamily/Ribonuclease H"/>
    <property type="match status" value="1"/>
</dbReference>
<reference evidence="1 2" key="1">
    <citation type="journal article" date="2019" name="Sci. Rep.">
        <title>Orb-weaving spider Araneus ventricosus genome elucidates the spidroin gene catalogue.</title>
        <authorList>
            <person name="Kono N."/>
            <person name="Nakamura H."/>
            <person name="Ohtoshi R."/>
            <person name="Moran D.A.P."/>
            <person name="Shinohara A."/>
            <person name="Yoshida Y."/>
            <person name="Fujiwara M."/>
            <person name="Mori M."/>
            <person name="Tomita M."/>
            <person name="Arakawa K."/>
        </authorList>
    </citation>
    <scope>NUCLEOTIDE SEQUENCE [LARGE SCALE GENOMIC DNA]</scope>
</reference>
<keyword evidence="1" id="KW-0489">Methyltransferase</keyword>
<dbReference type="InterPro" id="IPR052709">
    <property type="entry name" value="Transposase-MT_Hybrid"/>
</dbReference>
<dbReference type="InterPro" id="IPR036397">
    <property type="entry name" value="RNaseH_sf"/>
</dbReference>
<dbReference type="AlphaFoldDB" id="A0A4Y2QSR4"/>
<protein>
    <submittedName>
        <fullName evidence="1">Histone-lysine N-methyltransferase SETMAR</fullName>
    </submittedName>
</protein>
<dbReference type="GO" id="GO:0003676">
    <property type="term" value="F:nucleic acid binding"/>
    <property type="evidence" value="ECO:0007669"/>
    <property type="project" value="InterPro"/>
</dbReference>
<proteinExistence type="predicted"/>
<dbReference type="Proteomes" id="UP000499080">
    <property type="component" value="Unassembled WGS sequence"/>
</dbReference>
<dbReference type="EMBL" id="BGPR01140339">
    <property type="protein sequence ID" value="GBN66296.1"/>
    <property type="molecule type" value="Genomic_DNA"/>
</dbReference>